<dbReference type="PANTHER" id="PTHR40765:SF2">
    <property type="entry name" value="ESX-2 SECRETION SYSTEM ATPASE ECCB2"/>
    <property type="match status" value="1"/>
</dbReference>
<comment type="caution">
    <text evidence="12">The sequence shown here is derived from an EMBL/GenBank/DDBJ whole genome shotgun (WGS) entry which is preliminary data.</text>
</comment>
<evidence type="ECO:0000256" key="11">
    <source>
        <dbReference type="SAM" id="Phobius"/>
    </source>
</evidence>
<keyword evidence="6" id="KW-0378">Hydrolase</keyword>
<comment type="similarity">
    <text evidence="2">Belongs to the EccB family.</text>
</comment>
<proteinExistence type="inferred from homology"/>
<gene>
    <name evidence="12" type="primary">eccB</name>
    <name evidence="12" type="ORF">ACFSXZ_38855</name>
</gene>
<evidence type="ECO:0000256" key="8">
    <source>
        <dbReference type="ARBA" id="ARBA00022989"/>
    </source>
</evidence>
<feature type="region of interest" description="Disordered" evidence="10">
    <location>
        <begin position="502"/>
        <end position="531"/>
    </location>
</feature>
<evidence type="ECO:0000256" key="2">
    <source>
        <dbReference type="ARBA" id="ARBA00008149"/>
    </source>
</evidence>
<evidence type="ECO:0000256" key="7">
    <source>
        <dbReference type="ARBA" id="ARBA00022840"/>
    </source>
</evidence>
<dbReference type="Pfam" id="PF05108">
    <property type="entry name" value="T7SS_ESX1_EccB"/>
    <property type="match status" value="1"/>
</dbReference>
<organism evidence="12 13">
    <name type="scientific">Amycolatopsis pigmentata</name>
    <dbReference type="NCBI Taxonomy" id="450801"/>
    <lineage>
        <taxon>Bacteria</taxon>
        <taxon>Bacillati</taxon>
        <taxon>Actinomycetota</taxon>
        <taxon>Actinomycetes</taxon>
        <taxon>Pseudonocardiales</taxon>
        <taxon>Pseudonocardiaceae</taxon>
        <taxon>Amycolatopsis</taxon>
    </lineage>
</organism>
<protein>
    <submittedName>
        <fullName evidence="12">Type VII secretion protein EccB</fullName>
    </submittedName>
</protein>
<evidence type="ECO:0000256" key="10">
    <source>
        <dbReference type="SAM" id="MobiDB-lite"/>
    </source>
</evidence>
<keyword evidence="7" id="KW-0067">ATP-binding</keyword>
<keyword evidence="4 11" id="KW-0812">Transmembrane</keyword>
<comment type="subcellular location">
    <subcellularLocation>
        <location evidence="1">Cell membrane</location>
        <topology evidence="1">Single-pass membrane protein</topology>
    </subcellularLocation>
</comment>
<accession>A0ABW5G5Y8</accession>
<keyword evidence="13" id="KW-1185">Reference proteome</keyword>
<evidence type="ECO:0000256" key="9">
    <source>
        <dbReference type="ARBA" id="ARBA00023136"/>
    </source>
</evidence>
<feature type="transmembrane region" description="Helical" evidence="11">
    <location>
        <begin position="43"/>
        <end position="64"/>
    </location>
</feature>
<dbReference type="InterPro" id="IPR044857">
    <property type="entry name" value="T7SS_EccB_R1"/>
</dbReference>
<feature type="compositionally biased region" description="Low complexity" evidence="10">
    <location>
        <begin position="515"/>
        <end position="531"/>
    </location>
</feature>
<reference evidence="13" key="1">
    <citation type="journal article" date="2019" name="Int. J. Syst. Evol. Microbiol.">
        <title>The Global Catalogue of Microorganisms (GCM) 10K type strain sequencing project: providing services to taxonomists for standard genome sequencing and annotation.</title>
        <authorList>
            <consortium name="The Broad Institute Genomics Platform"/>
            <consortium name="The Broad Institute Genome Sequencing Center for Infectious Disease"/>
            <person name="Wu L."/>
            <person name="Ma J."/>
        </authorList>
    </citation>
    <scope>NUCLEOTIDE SEQUENCE [LARGE SCALE GENOMIC DNA]</scope>
    <source>
        <strain evidence="13">CGMCC 4.7645</strain>
    </source>
</reference>
<evidence type="ECO:0000256" key="6">
    <source>
        <dbReference type="ARBA" id="ARBA00022801"/>
    </source>
</evidence>
<keyword evidence="3" id="KW-1003">Cell membrane</keyword>
<evidence type="ECO:0000313" key="12">
    <source>
        <dbReference type="EMBL" id="MFD2422299.1"/>
    </source>
</evidence>
<dbReference type="Gene3D" id="3.30.2390.20">
    <property type="entry name" value="Type VII secretion system EccB, repeat 1 domain"/>
    <property type="match status" value="1"/>
</dbReference>
<dbReference type="InterPro" id="IPR042485">
    <property type="entry name" value="T7SS_EccB_R3"/>
</dbReference>
<dbReference type="InterPro" id="IPR007795">
    <property type="entry name" value="T7SS_EccB"/>
</dbReference>
<keyword evidence="8 11" id="KW-1133">Transmembrane helix</keyword>
<keyword evidence="5" id="KW-0547">Nucleotide-binding</keyword>
<evidence type="ECO:0000256" key="4">
    <source>
        <dbReference type="ARBA" id="ARBA00022692"/>
    </source>
</evidence>
<dbReference type="Gene3D" id="2.40.50.910">
    <property type="entry name" value="Type VII secretion system EccB, repeat 3 domain"/>
    <property type="match status" value="1"/>
</dbReference>
<dbReference type="Proteomes" id="UP001597417">
    <property type="component" value="Unassembled WGS sequence"/>
</dbReference>
<sequence length="531" mass="55783">MPSTPTTKSQVQAYRFVLRRMQSALVRRDSVMLHDPMRSHGRATVVGFLLGLLGMVGFVVFGLLSPSPSVPDAPGIVIGRTSGQIYVVSGPQKTLTPTFNLASARLLLMSQQQGGNAQVADPTVVPDESLKDLPRGRRTGLVDGPQLLPSASQRIGDNWAVCDKIVINYRLPEQVRLPQSTRETSVFAGVPELGTELAPDQAILAQAENDKFYLIYRLPSNPNDPSANNTVRAEVDPADKAVANAFKLNGPIPRHVSIGLLNAIPQVRPLTVPSIPNKGGTANFAALRAQGLTNGSVFAVPTTSGLETYVLLPGGIQRVSQPVGDMLLAQSGVVTPPLVALEGINDIRQIQPTSADALPVTTMPAVVPTLLDAQRFPTACLGWSLVGNRPHTALYVGSDLPTPAGKKLIDIGKAGPNGTKIDHFYMPTGRAAVIQSATSEDTFGKGPISLVSDNGLRYGIPDVTTAKGLGIYDPLPRPAPESIIGLLPTGASLNVADAQRSYDDIEVRPGTGSYPGQAAPPSSSGASSPPG</sequence>
<name>A0ABW5G5Y8_9PSEU</name>
<dbReference type="PANTHER" id="PTHR40765">
    <property type="entry name" value="ESX-2 SECRETION SYSTEM ATPASE ECCB2"/>
    <property type="match status" value="1"/>
</dbReference>
<evidence type="ECO:0000313" key="13">
    <source>
        <dbReference type="Proteomes" id="UP001597417"/>
    </source>
</evidence>
<dbReference type="RefSeq" id="WP_378271309.1">
    <property type="nucleotide sequence ID" value="NZ_JBHUKR010000026.1"/>
</dbReference>
<keyword evidence="9 11" id="KW-0472">Membrane</keyword>
<evidence type="ECO:0000256" key="5">
    <source>
        <dbReference type="ARBA" id="ARBA00022741"/>
    </source>
</evidence>
<evidence type="ECO:0000256" key="1">
    <source>
        <dbReference type="ARBA" id="ARBA00004162"/>
    </source>
</evidence>
<dbReference type="NCBIfam" id="TIGR03919">
    <property type="entry name" value="T7SS_EccB"/>
    <property type="match status" value="1"/>
</dbReference>
<dbReference type="EMBL" id="JBHUKR010000026">
    <property type="protein sequence ID" value="MFD2422299.1"/>
    <property type="molecule type" value="Genomic_DNA"/>
</dbReference>
<evidence type="ECO:0000256" key="3">
    <source>
        <dbReference type="ARBA" id="ARBA00022475"/>
    </source>
</evidence>